<dbReference type="InterPro" id="IPR042184">
    <property type="entry name" value="YqeY/Aim41_N"/>
</dbReference>
<sequence>MRTTLRRDLTAALKARDRVAVSALRSALAAIDNAEAVPAPDSPTSDAEHVAGAVVGVGAAEAARRELTADDLHAIVAAEVAERVDAATGYARSGRAEAADRLRAEADVLRRYLRPE</sequence>
<evidence type="ECO:0000313" key="2">
    <source>
        <dbReference type="Proteomes" id="UP000680750"/>
    </source>
</evidence>
<dbReference type="SUPFAM" id="SSF89095">
    <property type="entry name" value="GatB/YqeY motif"/>
    <property type="match status" value="1"/>
</dbReference>
<protein>
    <recommendedName>
        <fullName evidence="3">GatB/YqeY</fullName>
    </recommendedName>
</protein>
<dbReference type="AlphaFoldDB" id="A0A810L5A8"/>
<dbReference type="Gene3D" id="1.10.1510.10">
    <property type="entry name" value="Uncharacterised protein YqeY/AIM41 PF09424, N-terminal domain"/>
    <property type="match status" value="1"/>
</dbReference>
<evidence type="ECO:0000313" key="1">
    <source>
        <dbReference type="EMBL" id="BCJ29298.1"/>
    </source>
</evidence>
<gene>
    <name evidence="1" type="ORF">Asera_34060</name>
</gene>
<proteinExistence type="predicted"/>
<dbReference type="PANTHER" id="PTHR28055">
    <property type="entry name" value="ALTERED INHERITANCE OF MITOCHONDRIA PROTEIN 41, MITOCHONDRIAL"/>
    <property type="match status" value="1"/>
</dbReference>
<evidence type="ECO:0008006" key="3">
    <source>
        <dbReference type="Google" id="ProtNLM"/>
    </source>
</evidence>
<dbReference type="Pfam" id="PF09424">
    <property type="entry name" value="YqeY"/>
    <property type="match status" value="1"/>
</dbReference>
<dbReference type="EMBL" id="AP023354">
    <property type="protein sequence ID" value="BCJ29298.1"/>
    <property type="molecule type" value="Genomic_DNA"/>
</dbReference>
<dbReference type="InterPro" id="IPR003789">
    <property type="entry name" value="Asn/Gln_tRNA_amidoTrase-B-like"/>
</dbReference>
<organism evidence="1 2">
    <name type="scientific">Actinocatenispora sera</name>
    <dbReference type="NCBI Taxonomy" id="390989"/>
    <lineage>
        <taxon>Bacteria</taxon>
        <taxon>Bacillati</taxon>
        <taxon>Actinomycetota</taxon>
        <taxon>Actinomycetes</taxon>
        <taxon>Micromonosporales</taxon>
        <taxon>Micromonosporaceae</taxon>
        <taxon>Actinocatenispora</taxon>
    </lineage>
</organism>
<keyword evidence="2" id="KW-1185">Reference proteome</keyword>
<dbReference type="Proteomes" id="UP000680750">
    <property type="component" value="Chromosome"/>
</dbReference>
<accession>A0A810L5A8</accession>
<reference evidence="1" key="1">
    <citation type="submission" date="2020-08" db="EMBL/GenBank/DDBJ databases">
        <title>Whole genome shotgun sequence of Actinocatenispora sera NBRC 101916.</title>
        <authorList>
            <person name="Komaki H."/>
            <person name="Tamura T."/>
        </authorList>
    </citation>
    <scope>NUCLEOTIDE SEQUENCE</scope>
    <source>
        <strain evidence="1">NBRC 101916</strain>
    </source>
</reference>
<name>A0A810L5A8_9ACTN</name>
<dbReference type="KEGG" id="aser:Asera_34060"/>
<dbReference type="PANTHER" id="PTHR28055:SF1">
    <property type="entry name" value="ALTERED INHERITANCE OF MITOCHONDRIA PROTEIN 41, MITOCHONDRIAL"/>
    <property type="match status" value="1"/>
</dbReference>
<dbReference type="RefSeq" id="WP_030449799.1">
    <property type="nucleotide sequence ID" value="NZ_AP023354.1"/>
</dbReference>
<dbReference type="GO" id="GO:0016884">
    <property type="term" value="F:carbon-nitrogen ligase activity, with glutamine as amido-N-donor"/>
    <property type="evidence" value="ECO:0007669"/>
    <property type="project" value="InterPro"/>
</dbReference>
<dbReference type="InterPro" id="IPR019004">
    <property type="entry name" value="YqeY/Aim41"/>
</dbReference>